<dbReference type="OrthoDB" id="5498296at2"/>
<evidence type="ECO:0000313" key="2">
    <source>
        <dbReference type="Proteomes" id="UP000005695"/>
    </source>
</evidence>
<evidence type="ECO:0000313" key="1">
    <source>
        <dbReference type="EMBL" id="EAT15626.1"/>
    </source>
</evidence>
<proteinExistence type="predicted"/>
<reference evidence="1" key="1">
    <citation type="submission" date="2006-05" db="EMBL/GenBank/DDBJ databases">
        <title>Annotation of the draft genome assembly of Desulfuromonas acetoxidans DSM 684.</title>
        <authorList>
            <consortium name="US DOE Joint Genome Institute (JGI-ORNL)"/>
            <person name="Larimer F."/>
            <person name="Land M."/>
            <person name="Hauser L."/>
        </authorList>
    </citation>
    <scope>NUCLEOTIDE SEQUENCE [LARGE SCALE GENOMIC DNA]</scope>
    <source>
        <strain evidence="1">DSM 684</strain>
    </source>
</reference>
<organism evidence="1 2">
    <name type="scientific">Desulfuromonas acetoxidans (strain DSM 684 / 11070)</name>
    <dbReference type="NCBI Taxonomy" id="281689"/>
    <lineage>
        <taxon>Bacteria</taxon>
        <taxon>Pseudomonadati</taxon>
        <taxon>Thermodesulfobacteriota</taxon>
        <taxon>Desulfuromonadia</taxon>
        <taxon>Desulfuromonadales</taxon>
        <taxon>Desulfuromonadaceae</taxon>
        <taxon>Desulfuromonas</taxon>
    </lineage>
</organism>
<sequence>MAKVLDDRKQINQHLSDIELKLKDLRIRYEQYFAGVEKRAPVREREALERVIRRLNQRRIMQTDLRYRFQNLSGSFYSYQNMWDRIQREMDEGRYHRHKTSSIDSSAPQQREIDRVYHDYQAICRECQRNVPPKEQLESFIEKQKESIRQKYGNVECNFRVVNDQGKPKITVNLKR</sequence>
<dbReference type="NCBIfam" id="NF041621">
    <property type="entry name" value="MXAN_5187_C_dom"/>
    <property type="match status" value="1"/>
</dbReference>
<dbReference type="Proteomes" id="UP000005695">
    <property type="component" value="Unassembled WGS sequence"/>
</dbReference>
<accession>Q1JZE1</accession>
<protein>
    <submittedName>
        <fullName evidence="1">Uncharacterized protein</fullName>
    </submittedName>
</protein>
<gene>
    <name evidence="1" type="ORF">Dace_1488</name>
</gene>
<reference evidence="1" key="2">
    <citation type="submission" date="2006-05" db="EMBL/GenBank/DDBJ databases">
        <title>Sequencing of the draft genome and assembly of Desulfuromonas acetoxidans DSM 684.</title>
        <authorList>
            <consortium name="US DOE Joint Genome Institute (JGI-PGF)"/>
            <person name="Copeland A."/>
            <person name="Lucas S."/>
            <person name="Lapidus A."/>
            <person name="Barry K."/>
            <person name="Detter J.C."/>
            <person name="Glavina del Rio T."/>
            <person name="Hammon N."/>
            <person name="Israni S."/>
            <person name="Dalin E."/>
            <person name="Tice H."/>
            <person name="Bruce D."/>
            <person name="Pitluck S."/>
            <person name="Richardson P."/>
        </authorList>
    </citation>
    <scope>NUCLEOTIDE SEQUENCE [LARGE SCALE GENOMIC DNA]</scope>
    <source>
        <strain evidence="1">DSM 684</strain>
    </source>
</reference>
<dbReference type="AlphaFoldDB" id="Q1JZE1"/>
<dbReference type="EMBL" id="AAEW02000009">
    <property type="protein sequence ID" value="EAT15626.1"/>
    <property type="molecule type" value="Genomic_DNA"/>
</dbReference>
<comment type="caution">
    <text evidence="1">The sequence shown here is derived from an EMBL/GenBank/DDBJ whole genome shotgun (WGS) entry which is preliminary data.</text>
</comment>
<keyword evidence="2" id="KW-1185">Reference proteome</keyword>
<name>Q1JZE1_DESA6</name>
<dbReference type="RefSeq" id="WP_006000579.1">
    <property type="nucleotide sequence ID" value="NZ_AAEW02000009.1"/>
</dbReference>